<proteinExistence type="predicted"/>
<dbReference type="InterPro" id="IPR052517">
    <property type="entry name" value="GlcG_carb_metab_protein"/>
</dbReference>
<organism evidence="1">
    <name type="scientific">marine metagenome</name>
    <dbReference type="NCBI Taxonomy" id="408172"/>
    <lineage>
        <taxon>unclassified sequences</taxon>
        <taxon>metagenomes</taxon>
        <taxon>ecological metagenomes</taxon>
    </lineage>
</organism>
<protein>
    <recommendedName>
        <fullName evidence="2">GlcG protein</fullName>
    </recommendedName>
</protein>
<gene>
    <name evidence="1" type="ORF">METZ01_LOCUS135802</name>
</gene>
<feature type="non-terminal residue" evidence="1">
    <location>
        <position position="1"/>
    </location>
</feature>
<dbReference type="Pfam" id="PF03928">
    <property type="entry name" value="HbpS-like"/>
    <property type="match status" value="1"/>
</dbReference>
<evidence type="ECO:0008006" key="2">
    <source>
        <dbReference type="Google" id="ProtNLM"/>
    </source>
</evidence>
<dbReference type="SUPFAM" id="SSF143744">
    <property type="entry name" value="GlcG-like"/>
    <property type="match status" value="1"/>
</dbReference>
<evidence type="ECO:0000313" key="1">
    <source>
        <dbReference type="EMBL" id="SVA82948.1"/>
    </source>
</evidence>
<name>A0A381Z0X8_9ZZZZ</name>
<dbReference type="Gene3D" id="3.30.450.150">
    <property type="entry name" value="Haem-degrading domain"/>
    <property type="match status" value="1"/>
</dbReference>
<reference evidence="1" key="1">
    <citation type="submission" date="2018-05" db="EMBL/GenBank/DDBJ databases">
        <authorList>
            <person name="Lanie J.A."/>
            <person name="Ng W.-L."/>
            <person name="Kazmierczak K.M."/>
            <person name="Andrzejewski T.M."/>
            <person name="Davidsen T.M."/>
            <person name="Wayne K.J."/>
            <person name="Tettelin H."/>
            <person name="Glass J.I."/>
            <person name="Rusch D."/>
            <person name="Podicherti R."/>
            <person name="Tsui H.-C.T."/>
            <person name="Winkler M.E."/>
        </authorList>
    </citation>
    <scope>NUCLEOTIDE SEQUENCE</scope>
</reference>
<dbReference type="AlphaFoldDB" id="A0A381Z0X8"/>
<dbReference type="EMBL" id="UINC01019572">
    <property type="protein sequence ID" value="SVA82948.1"/>
    <property type="molecule type" value="Genomic_DNA"/>
</dbReference>
<dbReference type="PANTHER" id="PTHR34309:SF10">
    <property type="entry name" value="SLR1406 PROTEIN"/>
    <property type="match status" value="1"/>
</dbReference>
<dbReference type="InterPro" id="IPR005624">
    <property type="entry name" value="PduO/GlcC-like"/>
</dbReference>
<dbReference type="InterPro" id="IPR038084">
    <property type="entry name" value="PduO/GlcC-like_sf"/>
</dbReference>
<sequence length="187" mass="19959">VPGVTNILAGVRAGTNRCRNRHIAILDLPTLVRWARQGYICYLSNLGGFLMYEKPMLSLEQAQAAITAMIAEYNKDTNRRKVDMAVVDDAGNLLAYARMDRCLRPTFGLRKAYTSAVRGMDTLAFSEQLNSQNRSIESFGDAQLIALPGGVVVMKDGAVVGAIGVGGLPSGIDDQSIAQAGLAALGI</sequence>
<dbReference type="PANTHER" id="PTHR34309">
    <property type="entry name" value="SLR1406 PROTEIN"/>
    <property type="match status" value="1"/>
</dbReference>
<accession>A0A381Z0X8</accession>